<dbReference type="GO" id="GO:0005524">
    <property type="term" value="F:ATP binding"/>
    <property type="evidence" value="ECO:0007669"/>
    <property type="project" value="UniProtKB-UniRule"/>
</dbReference>
<dbReference type="CDD" id="cd24015">
    <property type="entry name" value="ASKHA_NBD_PanK-III"/>
    <property type="match status" value="1"/>
</dbReference>
<evidence type="ECO:0000256" key="7">
    <source>
        <dbReference type="ARBA" id="ARBA00022490"/>
    </source>
</evidence>
<comment type="cofactor">
    <cofactor evidence="2">
        <name>K(+)</name>
        <dbReference type="ChEBI" id="CHEBI:29103"/>
    </cofactor>
</comment>
<dbReference type="GO" id="GO:0046872">
    <property type="term" value="F:metal ion binding"/>
    <property type="evidence" value="ECO:0007669"/>
    <property type="project" value="UniProtKB-KW"/>
</dbReference>
<dbReference type="PANTHER" id="PTHR34265">
    <property type="entry name" value="TYPE III PANTOTHENATE KINASE"/>
    <property type="match status" value="1"/>
</dbReference>
<evidence type="ECO:0000256" key="4">
    <source>
        <dbReference type="ARBA" id="ARBA00005225"/>
    </source>
</evidence>
<feature type="binding site" evidence="16">
    <location>
        <position position="184"/>
    </location>
    <ligand>
        <name>substrate</name>
    </ligand>
</feature>
<keyword evidence="7 16" id="KW-0963">Cytoplasm</keyword>
<dbReference type="NCBIfam" id="TIGR00671">
    <property type="entry name" value="baf"/>
    <property type="match status" value="1"/>
</dbReference>
<evidence type="ECO:0000256" key="12">
    <source>
        <dbReference type="ARBA" id="ARBA00022958"/>
    </source>
</evidence>
<sequence length="260" mass="27997">MVLTIDIDNSTTNVGLFDRSGTLRFRSGLTTSRNPTRDQCAISLMNLFTLYHADLKEVSGAVISSVVPSVTAHMSGAVELLTGKAPMLMGPGIKTGLNIKSDLHNQLGSDIVACSVAAMEQYPTPIIIIDMGTAVTMSYLHDRTYEGCMIFPGVLVALDALSERAAALPHISVEPPAFIFGHNTVDAMRSGVVYGNASMIDGMIARIEENGRPAATVVATGDSAPEILHFCKHSILYNADLLLQGLYLIYRKNTEGRRRI</sequence>
<dbReference type="GO" id="GO:0004594">
    <property type="term" value="F:pantothenate kinase activity"/>
    <property type="evidence" value="ECO:0007669"/>
    <property type="project" value="UniProtKB-UniRule"/>
</dbReference>
<keyword evidence="8 16" id="KW-0808">Transferase</keyword>
<dbReference type="EC" id="2.7.1.33" evidence="6 16"/>
<evidence type="ECO:0000256" key="9">
    <source>
        <dbReference type="ARBA" id="ARBA00022741"/>
    </source>
</evidence>
<evidence type="ECO:0000256" key="5">
    <source>
        <dbReference type="ARBA" id="ARBA00011738"/>
    </source>
</evidence>
<dbReference type="Gene3D" id="3.30.420.40">
    <property type="match status" value="2"/>
</dbReference>
<dbReference type="GO" id="GO:0005737">
    <property type="term" value="C:cytoplasm"/>
    <property type="evidence" value="ECO:0007669"/>
    <property type="project" value="UniProtKB-SubCell"/>
</dbReference>
<reference evidence="17" key="1">
    <citation type="journal article" date="2021" name="PeerJ">
        <title>Extensive microbial diversity within the chicken gut microbiome revealed by metagenomics and culture.</title>
        <authorList>
            <person name="Gilroy R."/>
            <person name="Ravi A."/>
            <person name="Getino M."/>
            <person name="Pursley I."/>
            <person name="Horton D.L."/>
            <person name="Alikhan N.F."/>
            <person name="Baker D."/>
            <person name="Gharbi K."/>
            <person name="Hall N."/>
            <person name="Watson M."/>
            <person name="Adriaenssens E.M."/>
            <person name="Foster-Nyarko E."/>
            <person name="Jarju S."/>
            <person name="Secka A."/>
            <person name="Antonio M."/>
            <person name="Oren A."/>
            <person name="Chaudhuri R.R."/>
            <person name="La Ragione R."/>
            <person name="Hildebrand F."/>
            <person name="Pallen M.J."/>
        </authorList>
    </citation>
    <scope>NUCLEOTIDE SEQUENCE</scope>
    <source>
        <strain evidence="17">CHK33-7979</strain>
    </source>
</reference>
<comment type="subunit">
    <text evidence="5 16">Homodimer.</text>
</comment>
<dbReference type="GO" id="GO:0015937">
    <property type="term" value="P:coenzyme A biosynthetic process"/>
    <property type="evidence" value="ECO:0007669"/>
    <property type="project" value="UniProtKB-UniRule"/>
</dbReference>
<keyword evidence="16" id="KW-0479">Metal-binding</keyword>
<dbReference type="InterPro" id="IPR004619">
    <property type="entry name" value="Type_III_PanK"/>
</dbReference>
<proteinExistence type="inferred from homology"/>
<evidence type="ECO:0000256" key="1">
    <source>
        <dbReference type="ARBA" id="ARBA00001206"/>
    </source>
</evidence>
<evidence type="ECO:0000256" key="14">
    <source>
        <dbReference type="ARBA" id="ARBA00038036"/>
    </source>
</evidence>
<feature type="active site" description="Proton acceptor" evidence="16">
    <location>
        <position position="110"/>
    </location>
</feature>
<evidence type="ECO:0000256" key="15">
    <source>
        <dbReference type="ARBA" id="ARBA00040883"/>
    </source>
</evidence>
<dbReference type="HAMAP" id="MF_01274">
    <property type="entry name" value="Pantothen_kinase_3"/>
    <property type="match status" value="1"/>
</dbReference>
<evidence type="ECO:0000313" key="17">
    <source>
        <dbReference type="EMBL" id="HIY72846.1"/>
    </source>
</evidence>
<dbReference type="Proteomes" id="UP000886824">
    <property type="component" value="Unassembled WGS sequence"/>
</dbReference>
<comment type="caution">
    <text evidence="17">The sequence shown here is derived from an EMBL/GenBank/DDBJ whole genome shotgun (WGS) entry which is preliminary data.</text>
</comment>
<comment type="function">
    <text evidence="16">Catalyzes the phosphorylation of pantothenate (Pan), the first step in CoA biosynthesis.</text>
</comment>
<comment type="similarity">
    <text evidence="14 16">Belongs to the type III pantothenate kinase family.</text>
</comment>
<evidence type="ECO:0000256" key="16">
    <source>
        <dbReference type="HAMAP-Rule" id="MF_01274"/>
    </source>
</evidence>
<keyword evidence="12 16" id="KW-0630">Potassium</keyword>
<gene>
    <name evidence="16" type="primary">coaX</name>
    <name evidence="17" type="ORF">H9826_02560</name>
</gene>
<evidence type="ECO:0000256" key="13">
    <source>
        <dbReference type="ARBA" id="ARBA00022993"/>
    </source>
</evidence>
<evidence type="ECO:0000256" key="10">
    <source>
        <dbReference type="ARBA" id="ARBA00022777"/>
    </source>
</evidence>
<evidence type="ECO:0000256" key="11">
    <source>
        <dbReference type="ARBA" id="ARBA00022840"/>
    </source>
</evidence>
<dbReference type="AlphaFoldDB" id="A0A9D1Z6C4"/>
<keyword evidence="10 16" id="KW-0418">Kinase</keyword>
<comment type="cofactor">
    <cofactor evidence="16">
        <name>NH4(+)</name>
        <dbReference type="ChEBI" id="CHEBI:28938"/>
    </cofactor>
    <cofactor evidence="16">
        <name>K(+)</name>
        <dbReference type="ChEBI" id="CHEBI:29103"/>
    </cofactor>
    <text evidence="16">A monovalent cation. Ammonium or potassium.</text>
</comment>
<comment type="catalytic activity">
    <reaction evidence="1 16">
        <text>(R)-pantothenate + ATP = (R)-4'-phosphopantothenate + ADP + H(+)</text>
        <dbReference type="Rhea" id="RHEA:16373"/>
        <dbReference type="ChEBI" id="CHEBI:10986"/>
        <dbReference type="ChEBI" id="CHEBI:15378"/>
        <dbReference type="ChEBI" id="CHEBI:29032"/>
        <dbReference type="ChEBI" id="CHEBI:30616"/>
        <dbReference type="ChEBI" id="CHEBI:456216"/>
        <dbReference type="EC" id="2.7.1.33"/>
    </reaction>
</comment>
<name>A0A9D1Z6C4_9FIRM</name>
<keyword evidence="9 16" id="KW-0547">Nucleotide-binding</keyword>
<reference evidence="17" key="2">
    <citation type="submission" date="2021-04" db="EMBL/GenBank/DDBJ databases">
        <authorList>
            <person name="Gilroy R."/>
        </authorList>
    </citation>
    <scope>NUCLEOTIDE SEQUENCE</scope>
    <source>
        <strain evidence="17">CHK33-7979</strain>
    </source>
</reference>
<evidence type="ECO:0000256" key="2">
    <source>
        <dbReference type="ARBA" id="ARBA00001958"/>
    </source>
</evidence>
<evidence type="ECO:0000256" key="8">
    <source>
        <dbReference type="ARBA" id="ARBA00022679"/>
    </source>
</evidence>
<feature type="binding site" evidence="16">
    <location>
        <position position="130"/>
    </location>
    <ligand>
        <name>K(+)</name>
        <dbReference type="ChEBI" id="CHEBI:29103"/>
    </ligand>
</feature>
<dbReference type="InterPro" id="IPR043129">
    <property type="entry name" value="ATPase_NBD"/>
</dbReference>
<feature type="binding site" evidence="16">
    <location>
        <begin position="6"/>
        <end position="13"/>
    </location>
    <ligand>
        <name>ATP</name>
        <dbReference type="ChEBI" id="CHEBI:30616"/>
    </ligand>
</feature>
<dbReference type="PANTHER" id="PTHR34265:SF1">
    <property type="entry name" value="TYPE III PANTOTHENATE KINASE"/>
    <property type="match status" value="1"/>
</dbReference>
<feature type="binding site" evidence="16">
    <location>
        <position position="133"/>
    </location>
    <ligand>
        <name>ATP</name>
        <dbReference type="ChEBI" id="CHEBI:30616"/>
    </ligand>
</feature>
<accession>A0A9D1Z6C4</accession>
<dbReference type="SUPFAM" id="SSF53067">
    <property type="entry name" value="Actin-like ATPase domain"/>
    <property type="match status" value="2"/>
</dbReference>
<organism evidence="17 18">
    <name type="scientific">Candidatus Intestinimonas merdavium</name>
    <dbReference type="NCBI Taxonomy" id="2838622"/>
    <lineage>
        <taxon>Bacteria</taxon>
        <taxon>Bacillati</taxon>
        <taxon>Bacillota</taxon>
        <taxon>Clostridia</taxon>
        <taxon>Eubacteriales</taxon>
        <taxon>Intestinimonas</taxon>
    </lineage>
</organism>
<comment type="subcellular location">
    <subcellularLocation>
        <location evidence="3 16">Cytoplasm</location>
    </subcellularLocation>
</comment>
<keyword evidence="11 16" id="KW-0067">ATP-binding</keyword>
<protein>
    <recommendedName>
        <fullName evidence="15 16">Type III pantothenate kinase</fullName>
        <ecNumber evidence="6 16">2.7.1.33</ecNumber>
    </recommendedName>
    <alternativeName>
        <fullName evidence="16">PanK-III</fullName>
    </alternativeName>
    <alternativeName>
        <fullName evidence="16">Pantothenic acid kinase</fullName>
    </alternativeName>
</protein>
<evidence type="ECO:0000313" key="18">
    <source>
        <dbReference type="Proteomes" id="UP000886824"/>
    </source>
</evidence>
<evidence type="ECO:0000256" key="3">
    <source>
        <dbReference type="ARBA" id="ARBA00004496"/>
    </source>
</evidence>
<comment type="caution">
    <text evidence="16">Lacks conserved residue(s) required for the propagation of feature annotation.</text>
</comment>
<comment type="pathway">
    <text evidence="4 16">Cofactor biosynthesis; coenzyme A biosynthesis; CoA from (R)-pantothenate: step 1/5.</text>
</comment>
<feature type="binding site" evidence="16">
    <location>
        <begin position="108"/>
        <end position="111"/>
    </location>
    <ligand>
        <name>substrate</name>
    </ligand>
</feature>
<evidence type="ECO:0000256" key="6">
    <source>
        <dbReference type="ARBA" id="ARBA00012102"/>
    </source>
</evidence>
<keyword evidence="13 16" id="KW-0173">Coenzyme A biosynthesis</keyword>
<dbReference type="EMBL" id="DXCX01000027">
    <property type="protein sequence ID" value="HIY72846.1"/>
    <property type="molecule type" value="Genomic_DNA"/>
</dbReference>
<dbReference type="Pfam" id="PF03309">
    <property type="entry name" value="Pan_kinase"/>
    <property type="match status" value="1"/>
</dbReference>